<reference evidence="1" key="1">
    <citation type="submission" date="2014-05" db="EMBL/GenBank/DDBJ databases">
        <authorList>
            <person name="Chronopoulou M."/>
        </authorList>
    </citation>
    <scope>NUCLEOTIDE SEQUENCE</scope>
    <source>
        <tissue evidence="1">Whole organism</tissue>
    </source>
</reference>
<dbReference type="AlphaFoldDB" id="A0A0K2SYN9"/>
<organism evidence="1">
    <name type="scientific">Lepeophtheirus salmonis</name>
    <name type="common">Salmon louse</name>
    <name type="synonym">Caligus salmonis</name>
    <dbReference type="NCBI Taxonomy" id="72036"/>
    <lineage>
        <taxon>Eukaryota</taxon>
        <taxon>Metazoa</taxon>
        <taxon>Ecdysozoa</taxon>
        <taxon>Arthropoda</taxon>
        <taxon>Crustacea</taxon>
        <taxon>Multicrustacea</taxon>
        <taxon>Hexanauplia</taxon>
        <taxon>Copepoda</taxon>
        <taxon>Siphonostomatoida</taxon>
        <taxon>Caligidae</taxon>
        <taxon>Lepeophtheirus</taxon>
    </lineage>
</organism>
<protein>
    <submittedName>
        <fullName evidence="1">Uncharacterized protein</fullName>
    </submittedName>
</protein>
<sequence length="80" mass="8781">MLINVLTFHIFNATFIDSDIGLDAPLHSLMEFQCTSTDVLRASRLCSLVGQALTLACYLKEKSRGLESGDVVSHIVFGHI</sequence>
<evidence type="ECO:0000313" key="1">
    <source>
        <dbReference type="EMBL" id="CDW18675.1"/>
    </source>
</evidence>
<dbReference type="EMBL" id="HACA01001314">
    <property type="protein sequence ID" value="CDW18675.1"/>
    <property type="molecule type" value="Transcribed_RNA"/>
</dbReference>
<accession>A0A0K2SYN9</accession>
<proteinExistence type="predicted"/>
<name>A0A0K2SYN9_LEPSM</name>